<dbReference type="OrthoDB" id="5234at2759"/>
<dbReference type="Proteomes" id="UP001061958">
    <property type="component" value="Unassembled WGS sequence"/>
</dbReference>
<dbReference type="Pfam" id="PF11267">
    <property type="entry name" value="DUF3067"/>
    <property type="match status" value="1"/>
</dbReference>
<dbReference type="PANTHER" id="PTHR35126">
    <property type="entry name" value="SLR0598 PROTEIN"/>
    <property type="match status" value="1"/>
</dbReference>
<organism evidence="1 2">
    <name type="scientific">Galdieria partita</name>
    <dbReference type="NCBI Taxonomy" id="83374"/>
    <lineage>
        <taxon>Eukaryota</taxon>
        <taxon>Rhodophyta</taxon>
        <taxon>Bangiophyceae</taxon>
        <taxon>Galdieriales</taxon>
        <taxon>Galdieriaceae</taxon>
        <taxon>Galdieria</taxon>
    </lineage>
</organism>
<dbReference type="InterPro" id="IPR021420">
    <property type="entry name" value="DUF3067"/>
</dbReference>
<comment type="caution">
    <text evidence="1">The sequence shown here is derived from an EMBL/GenBank/DDBJ whole genome shotgun (WGS) entry which is preliminary data.</text>
</comment>
<reference evidence="1" key="1">
    <citation type="journal article" date="2022" name="Proc. Natl. Acad. Sci. U.S.A.">
        <title>Life cycle and functional genomics of the unicellular red alga Galdieria for elucidating algal and plant evolution and industrial use.</title>
        <authorList>
            <person name="Hirooka S."/>
            <person name="Itabashi T."/>
            <person name="Ichinose T.M."/>
            <person name="Onuma R."/>
            <person name="Fujiwara T."/>
            <person name="Yamashita S."/>
            <person name="Jong L.W."/>
            <person name="Tomita R."/>
            <person name="Iwane A.H."/>
            <person name="Miyagishima S.Y."/>
        </authorList>
    </citation>
    <scope>NUCLEOTIDE SEQUENCE</scope>
    <source>
        <strain evidence="1">NBRC 102759</strain>
    </source>
</reference>
<dbReference type="PANTHER" id="PTHR35126:SF1">
    <property type="entry name" value="DUF3067 DOMAIN-CONTAINING PROTEIN"/>
    <property type="match status" value="1"/>
</dbReference>
<accession>A0A9C7PWL2</accession>
<dbReference type="EMBL" id="BQMJ01000030">
    <property type="protein sequence ID" value="GJQ12163.1"/>
    <property type="molecule type" value="Genomic_DNA"/>
</dbReference>
<gene>
    <name evidence="1" type="ORF">GpartN1_g3954.t1</name>
</gene>
<dbReference type="Gene3D" id="3.30.428.40">
    <property type="entry name" value="Protein of unknown function DUF3067"/>
    <property type="match status" value="1"/>
</dbReference>
<keyword evidence="2" id="KW-1185">Reference proteome</keyword>
<reference evidence="1" key="2">
    <citation type="submission" date="2022-01" db="EMBL/GenBank/DDBJ databases">
        <authorList>
            <person name="Hirooka S."/>
            <person name="Miyagishima S.Y."/>
        </authorList>
    </citation>
    <scope>NUCLEOTIDE SEQUENCE</scope>
    <source>
        <strain evidence="1">NBRC 102759</strain>
    </source>
</reference>
<proteinExistence type="predicted"/>
<evidence type="ECO:0000313" key="1">
    <source>
        <dbReference type="EMBL" id="GJQ12163.1"/>
    </source>
</evidence>
<evidence type="ECO:0000313" key="2">
    <source>
        <dbReference type="Proteomes" id="UP001061958"/>
    </source>
</evidence>
<sequence>MSTCLCRDCYSRLGLCFSTVTCLTVPTMKVFCSRLSTVFSRAGPSSYRNKRVSSSSHVKEFFLVCGTSRDNIERFRENLEHSFGELKRSYDKNFDGIQLRELLLQRYGLSYDIRLKVTPWFSGKYLLTANIMWLYVEQQSFPLTEHEYLCHLEAIAQYLNNWGVVDQFVDFLKSTKQKPRVAKAVSVPLDVSQEEIVEFMNGNK</sequence>
<protein>
    <submittedName>
        <fullName evidence="1">Uncharacterized protein</fullName>
    </submittedName>
</protein>
<dbReference type="AlphaFoldDB" id="A0A9C7PWL2"/>
<name>A0A9C7PWL2_9RHOD</name>